<accession>R7U5X3</accession>
<dbReference type="InterPro" id="IPR027417">
    <property type="entry name" value="P-loop_NTPase"/>
</dbReference>
<dbReference type="PANTHER" id="PTHR10605:SF65">
    <property type="entry name" value="GH20068P"/>
    <property type="match status" value="1"/>
</dbReference>
<dbReference type="OMA" id="YTPASHI"/>
<dbReference type="InterPro" id="IPR037359">
    <property type="entry name" value="NST/OST"/>
</dbReference>
<dbReference type="Gene3D" id="3.40.50.300">
    <property type="entry name" value="P-loop containing nucleotide triphosphate hydrolases"/>
    <property type="match status" value="1"/>
</dbReference>
<feature type="binding site" evidence="4">
    <location>
        <position position="234"/>
    </location>
    <ligand>
        <name>3'-phosphoadenylyl sulfate</name>
        <dbReference type="ChEBI" id="CHEBI:58339"/>
    </ligand>
</feature>
<feature type="binding site" evidence="4">
    <location>
        <position position="121"/>
    </location>
    <ligand>
        <name>3'-phosphoadenylyl sulfate</name>
        <dbReference type="ChEBI" id="CHEBI:58339"/>
    </ligand>
</feature>
<sequence length="283" mass="33286">MPPVNRSIHIFTEKDVAKQPSDPKNRAFPHALIVGARKAGTSALRDFLALHPDIKAPKSEPGWFFNDGLYTQGLGYYRTRLPSIKKNQISIEKSAEYFHCPQVPERVRSFNSSMKLLLIVRDPYVRLVSDYMFLQRYMRKENCIEKQFSFEEIAYNSTTGEINTKWGCLKRSVYYVWFQEWLKFFPRRQILVVDGEDFTKNNPGRELSRVEEFLGVRPLLSEKRFYFNETKGFYCVNKIGCLQETKGHQPLSVAAHIEEKIRDYLRPLNQQFYDLVGKNFGWR</sequence>
<dbReference type="STRING" id="283909.R7U5X3"/>
<dbReference type="SUPFAM" id="SSF52540">
    <property type="entry name" value="P-loop containing nucleoside triphosphate hydrolases"/>
    <property type="match status" value="1"/>
</dbReference>
<dbReference type="AlphaFoldDB" id="R7U5X3"/>
<dbReference type="EnsemblMetazoa" id="CapteT111476">
    <property type="protein sequence ID" value="CapteP111476"/>
    <property type="gene ID" value="CapteG111476"/>
</dbReference>
<evidence type="ECO:0000259" key="6">
    <source>
        <dbReference type="Pfam" id="PF00685"/>
    </source>
</evidence>
<evidence type="ECO:0000313" key="8">
    <source>
        <dbReference type="EnsemblMetazoa" id="CapteP111476"/>
    </source>
</evidence>
<reference evidence="7 9" key="2">
    <citation type="journal article" date="2013" name="Nature">
        <title>Insights into bilaterian evolution from three spiralian genomes.</title>
        <authorList>
            <person name="Simakov O."/>
            <person name="Marletaz F."/>
            <person name="Cho S.J."/>
            <person name="Edsinger-Gonzales E."/>
            <person name="Havlak P."/>
            <person name="Hellsten U."/>
            <person name="Kuo D.H."/>
            <person name="Larsson T."/>
            <person name="Lv J."/>
            <person name="Arendt D."/>
            <person name="Savage R."/>
            <person name="Osoegawa K."/>
            <person name="de Jong P."/>
            <person name="Grimwood J."/>
            <person name="Chapman J.A."/>
            <person name="Shapiro H."/>
            <person name="Aerts A."/>
            <person name="Otillar R.P."/>
            <person name="Terry A.Y."/>
            <person name="Boore J.L."/>
            <person name="Grigoriev I.V."/>
            <person name="Lindberg D.R."/>
            <person name="Seaver E.C."/>
            <person name="Weisblat D.A."/>
            <person name="Putnam N.H."/>
            <person name="Rokhsar D.S."/>
        </authorList>
    </citation>
    <scope>NUCLEOTIDE SEQUENCE</scope>
    <source>
        <strain evidence="7 9">I ESC-2004</strain>
    </source>
</reference>
<keyword evidence="9" id="KW-1185">Reference proteome</keyword>
<dbReference type="EMBL" id="KB305005">
    <property type="protein sequence ID" value="ELU01471.1"/>
    <property type="molecule type" value="Genomic_DNA"/>
</dbReference>
<feature type="active site" description="For sulfotransferase activity" evidence="3">
    <location>
        <position position="38"/>
    </location>
</feature>
<evidence type="ECO:0000256" key="5">
    <source>
        <dbReference type="PIRSR" id="PIRSR637359-3"/>
    </source>
</evidence>
<proteinExistence type="predicted"/>
<name>R7U5X3_CAPTE</name>
<feature type="binding site" evidence="4">
    <location>
        <position position="129"/>
    </location>
    <ligand>
        <name>3'-phosphoadenylyl sulfate</name>
        <dbReference type="ChEBI" id="CHEBI:58339"/>
    </ligand>
</feature>
<protein>
    <recommendedName>
        <fullName evidence="6">Sulfotransferase domain-containing protein</fullName>
    </recommendedName>
</protein>
<gene>
    <name evidence="7" type="ORF">CAPTEDRAFT_111476</name>
</gene>
<dbReference type="PANTHER" id="PTHR10605">
    <property type="entry name" value="HEPARAN SULFATE SULFOTRANSFERASE"/>
    <property type="match status" value="1"/>
</dbReference>
<dbReference type="EMBL" id="AMQN01001715">
    <property type="status" value="NOT_ANNOTATED_CDS"/>
    <property type="molecule type" value="Genomic_DNA"/>
</dbReference>
<keyword evidence="2" id="KW-0325">Glycoprotein</keyword>
<evidence type="ECO:0000256" key="4">
    <source>
        <dbReference type="PIRSR" id="PIRSR637359-2"/>
    </source>
</evidence>
<dbReference type="Proteomes" id="UP000014760">
    <property type="component" value="Unassembled WGS sequence"/>
</dbReference>
<dbReference type="Pfam" id="PF00685">
    <property type="entry name" value="Sulfotransfer_1"/>
    <property type="match status" value="1"/>
</dbReference>
<keyword evidence="1" id="KW-0808">Transferase</keyword>
<reference evidence="8" key="3">
    <citation type="submission" date="2015-06" db="UniProtKB">
        <authorList>
            <consortium name="EnsemblMetazoa"/>
        </authorList>
    </citation>
    <scope>IDENTIFICATION</scope>
</reference>
<feature type="domain" description="Sulfotransferase" evidence="6">
    <location>
        <begin position="29"/>
        <end position="246"/>
    </location>
</feature>
<dbReference type="GO" id="GO:0008467">
    <property type="term" value="F:[heparan sulfate]-glucosamine 3-sulfotransferase activity"/>
    <property type="evidence" value="ECO:0007669"/>
    <property type="project" value="TreeGrafter"/>
</dbReference>
<evidence type="ECO:0000256" key="1">
    <source>
        <dbReference type="ARBA" id="ARBA00022679"/>
    </source>
</evidence>
<feature type="disulfide bond" evidence="5">
    <location>
        <begin position="235"/>
        <end position="241"/>
    </location>
</feature>
<evidence type="ECO:0000313" key="7">
    <source>
        <dbReference type="EMBL" id="ELU01471.1"/>
    </source>
</evidence>
<reference evidence="9" key="1">
    <citation type="submission" date="2012-12" db="EMBL/GenBank/DDBJ databases">
        <authorList>
            <person name="Hellsten U."/>
            <person name="Grimwood J."/>
            <person name="Chapman J.A."/>
            <person name="Shapiro H."/>
            <person name="Aerts A."/>
            <person name="Otillar R.P."/>
            <person name="Terry A.Y."/>
            <person name="Boore J.L."/>
            <person name="Simakov O."/>
            <person name="Marletaz F."/>
            <person name="Cho S.-J."/>
            <person name="Edsinger-Gonzales E."/>
            <person name="Havlak P."/>
            <person name="Kuo D.-H."/>
            <person name="Larsson T."/>
            <person name="Lv J."/>
            <person name="Arendt D."/>
            <person name="Savage R."/>
            <person name="Osoegawa K."/>
            <person name="de Jong P."/>
            <person name="Lindberg D.R."/>
            <person name="Seaver E.C."/>
            <person name="Weisblat D.A."/>
            <person name="Putnam N.H."/>
            <person name="Grigoriev I.V."/>
            <person name="Rokhsar D.S."/>
        </authorList>
    </citation>
    <scope>NUCLEOTIDE SEQUENCE</scope>
    <source>
        <strain evidence="9">I ESC-2004</strain>
    </source>
</reference>
<evidence type="ECO:0000256" key="3">
    <source>
        <dbReference type="PIRSR" id="PIRSR637359-1"/>
    </source>
</evidence>
<dbReference type="OrthoDB" id="411451at2759"/>
<dbReference type="InterPro" id="IPR000863">
    <property type="entry name" value="Sulfotransferase_dom"/>
</dbReference>
<evidence type="ECO:0000313" key="9">
    <source>
        <dbReference type="Proteomes" id="UP000014760"/>
    </source>
</evidence>
<evidence type="ECO:0000256" key="2">
    <source>
        <dbReference type="ARBA" id="ARBA00023180"/>
    </source>
</evidence>
<organism evidence="7">
    <name type="scientific">Capitella teleta</name>
    <name type="common">Polychaete worm</name>
    <dbReference type="NCBI Taxonomy" id="283909"/>
    <lineage>
        <taxon>Eukaryota</taxon>
        <taxon>Metazoa</taxon>
        <taxon>Spiralia</taxon>
        <taxon>Lophotrochozoa</taxon>
        <taxon>Annelida</taxon>
        <taxon>Polychaeta</taxon>
        <taxon>Sedentaria</taxon>
        <taxon>Scolecida</taxon>
        <taxon>Capitellidae</taxon>
        <taxon>Capitella</taxon>
    </lineage>
</organism>
<keyword evidence="5" id="KW-1015">Disulfide bond</keyword>
<dbReference type="HOGENOM" id="CLU_017703_0_0_1"/>